<name>A0A2H0BGG3_UNCKA</name>
<evidence type="ECO:0000313" key="3">
    <source>
        <dbReference type="Proteomes" id="UP000228495"/>
    </source>
</evidence>
<feature type="transmembrane region" description="Helical" evidence="1">
    <location>
        <begin position="278"/>
        <end position="294"/>
    </location>
</feature>
<proteinExistence type="predicted"/>
<dbReference type="AlphaFoldDB" id="A0A2H0BGG3"/>
<feature type="transmembrane region" description="Helical" evidence="1">
    <location>
        <begin position="187"/>
        <end position="212"/>
    </location>
</feature>
<feature type="transmembrane region" description="Helical" evidence="1">
    <location>
        <begin position="113"/>
        <end position="136"/>
    </location>
</feature>
<evidence type="ECO:0000256" key="1">
    <source>
        <dbReference type="SAM" id="Phobius"/>
    </source>
</evidence>
<comment type="caution">
    <text evidence="2">The sequence shown here is derived from an EMBL/GenBank/DDBJ whole genome shotgun (WGS) entry which is preliminary data.</text>
</comment>
<keyword evidence="1" id="KW-0812">Transmembrane</keyword>
<dbReference type="EMBL" id="PCSU01000090">
    <property type="protein sequence ID" value="PIP56078.1"/>
    <property type="molecule type" value="Genomic_DNA"/>
</dbReference>
<keyword evidence="1" id="KW-0472">Membrane</keyword>
<sequence>MLGEFKKWWSLHRKNIALLLWGYFILQLLLYFPYFLPVELLQSFRLDVTSPLAFLRFYDGPFYVGVAQTFYQFFPGMNNFYSHYGGIIYLTNHFPLFPLIIRGMSLVMPFSLAGLMANQIVSIAGIVVLYRVYLFFMNPREALVVSFVQLLIPLRSLLWHHVANSEPTALLFIAISILLILKKKYWWGLLVAMLVQLTRPLMLIVFPGYFFVALLEEKGRIIKAFSTLVLPLTFIAVEWWFYVAVPDFSFTGRPGGFLSLLANSPFLNFFDQAFSADGIWYLFAGVFAGVFVLYEKGKSNRDYWRLGLLWGPFLFFTLFIRHHDVSRYLWPSLPFVMFIPLKDFFQNRAVQVAIIIMIPALLLASWGVLSQNQMPVTHFIEWLRALGEY</sequence>
<feature type="transmembrane region" description="Helical" evidence="1">
    <location>
        <begin position="224"/>
        <end position="242"/>
    </location>
</feature>
<keyword evidence="1" id="KW-1133">Transmembrane helix</keyword>
<reference evidence="2 3" key="1">
    <citation type="submission" date="2017-09" db="EMBL/GenBank/DDBJ databases">
        <title>Depth-based differentiation of microbial function through sediment-hosted aquifers and enrichment of novel symbionts in the deep terrestrial subsurface.</title>
        <authorList>
            <person name="Probst A.J."/>
            <person name="Ladd B."/>
            <person name="Jarett J.K."/>
            <person name="Geller-Mcgrath D.E."/>
            <person name="Sieber C.M."/>
            <person name="Emerson J.B."/>
            <person name="Anantharaman K."/>
            <person name="Thomas B.C."/>
            <person name="Malmstrom R."/>
            <person name="Stieglmeier M."/>
            <person name="Klingl A."/>
            <person name="Woyke T."/>
            <person name="Ryan C.M."/>
            <person name="Banfield J.F."/>
        </authorList>
    </citation>
    <scope>NUCLEOTIDE SEQUENCE [LARGE SCALE GENOMIC DNA]</scope>
    <source>
        <strain evidence="2">CG22_combo_CG10-13_8_21_14_all_39_12</strain>
    </source>
</reference>
<feature type="transmembrane region" description="Helical" evidence="1">
    <location>
        <begin position="306"/>
        <end position="322"/>
    </location>
</feature>
<protein>
    <recommendedName>
        <fullName evidence="4">Glycosyltransferase RgtA/B/C/D-like domain-containing protein</fullName>
    </recommendedName>
</protein>
<feature type="transmembrane region" description="Helical" evidence="1">
    <location>
        <begin position="165"/>
        <end position="181"/>
    </location>
</feature>
<evidence type="ECO:0008006" key="4">
    <source>
        <dbReference type="Google" id="ProtNLM"/>
    </source>
</evidence>
<feature type="transmembrane region" description="Helical" evidence="1">
    <location>
        <begin position="352"/>
        <end position="369"/>
    </location>
</feature>
<gene>
    <name evidence="2" type="ORF">COX05_04945</name>
</gene>
<accession>A0A2H0BGG3</accession>
<feature type="transmembrane region" description="Helical" evidence="1">
    <location>
        <begin position="16"/>
        <end position="36"/>
    </location>
</feature>
<organism evidence="2 3">
    <name type="scientific">candidate division WWE3 bacterium CG22_combo_CG10-13_8_21_14_all_39_12</name>
    <dbReference type="NCBI Taxonomy" id="1975094"/>
    <lineage>
        <taxon>Bacteria</taxon>
        <taxon>Katanobacteria</taxon>
    </lineage>
</organism>
<evidence type="ECO:0000313" key="2">
    <source>
        <dbReference type="EMBL" id="PIP56078.1"/>
    </source>
</evidence>
<feature type="transmembrane region" description="Helical" evidence="1">
    <location>
        <begin position="81"/>
        <end position="101"/>
    </location>
</feature>
<dbReference type="Proteomes" id="UP000228495">
    <property type="component" value="Unassembled WGS sequence"/>
</dbReference>